<dbReference type="Pfam" id="PF13460">
    <property type="entry name" value="NAD_binding_10"/>
    <property type="match status" value="1"/>
</dbReference>
<dbReference type="PANTHER" id="PTHR43355">
    <property type="entry name" value="FLAVIN REDUCTASE (NADPH)"/>
    <property type="match status" value="1"/>
</dbReference>
<feature type="domain" description="NAD(P)-binding" evidence="1">
    <location>
        <begin position="8"/>
        <end position="191"/>
    </location>
</feature>
<dbReference type="SUPFAM" id="SSF51735">
    <property type="entry name" value="NAD(P)-binding Rossmann-fold domains"/>
    <property type="match status" value="1"/>
</dbReference>
<dbReference type="PANTHER" id="PTHR43355:SF2">
    <property type="entry name" value="FLAVIN REDUCTASE (NADPH)"/>
    <property type="match status" value="1"/>
</dbReference>
<dbReference type="InterPro" id="IPR036291">
    <property type="entry name" value="NAD(P)-bd_dom_sf"/>
</dbReference>
<dbReference type="InterPro" id="IPR016040">
    <property type="entry name" value="NAD(P)-bd_dom"/>
</dbReference>
<dbReference type="Proteomes" id="UP000832011">
    <property type="component" value="Chromosome"/>
</dbReference>
<sequence>MKIAIIAASGKQGQALLNEALARNLDVTAIVRDASKISQDVPVIEKDALALSRDDVAPFDVIINAFGAPSELSHLHVAVGQHLIALLQHSATRLLVVGGAGSLFVNPEHTVRLIDTPEFPDIYKPTASNQAQNLQDLQAASDLNWAFLSPAAFFDAEGKRSGAYQLGSEELIVNQAGNSYVSYADYAIALIDEALQPQHRNQRFSVVAEAA</sequence>
<gene>
    <name evidence="2" type="ORF">LVJ82_05945</name>
</gene>
<evidence type="ECO:0000313" key="2">
    <source>
        <dbReference type="EMBL" id="UOO90514.1"/>
    </source>
</evidence>
<dbReference type="Gene3D" id="3.40.50.720">
    <property type="entry name" value="NAD(P)-binding Rossmann-like Domain"/>
    <property type="match status" value="1"/>
</dbReference>
<evidence type="ECO:0000313" key="3">
    <source>
        <dbReference type="Proteomes" id="UP000832011"/>
    </source>
</evidence>
<dbReference type="EMBL" id="CP091511">
    <property type="protein sequence ID" value="UOO90514.1"/>
    <property type="molecule type" value="Genomic_DNA"/>
</dbReference>
<dbReference type="InterPro" id="IPR051606">
    <property type="entry name" value="Polyketide_Oxido-like"/>
</dbReference>
<keyword evidence="3" id="KW-1185">Reference proteome</keyword>
<name>A0ABY4E5D3_9NEIS</name>
<evidence type="ECO:0000259" key="1">
    <source>
        <dbReference type="Pfam" id="PF13460"/>
    </source>
</evidence>
<organism evidence="2 3">
    <name type="scientific">Vitreoscilla massiliensis</name>
    <dbReference type="NCBI Taxonomy" id="1689272"/>
    <lineage>
        <taxon>Bacteria</taxon>
        <taxon>Pseudomonadati</taxon>
        <taxon>Pseudomonadota</taxon>
        <taxon>Betaproteobacteria</taxon>
        <taxon>Neisseriales</taxon>
        <taxon>Neisseriaceae</taxon>
        <taxon>Vitreoscilla</taxon>
    </lineage>
</organism>
<accession>A0ABY4E5D3</accession>
<dbReference type="CDD" id="cd05244">
    <property type="entry name" value="BVR-B_like_SDR_a"/>
    <property type="match status" value="1"/>
</dbReference>
<reference evidence="2 3" key="1">
    <citation type="journal article" date="2022" name="Res Sq">
        <title>Evolution of multicellular longitudinally dividing oral cavity symbionts (Neisseriaceae).</title>
        <authorList>
            <person name="Nyongesa S."/>
            <person name="Weber P."/>
            <person name="Bernet E."/>
            <person name="Pullido F."/>
            <person name="Nieckarz M."/>
            <person name="Delaby M."/>
            <person name="Nieves C."/>
            <person name="Viehboeck T."/>
            <person name="Krause N."/>
            <person name="Rivera-Millot A."/>
            <person name="Nakamura A."/>
            <person name="Vischer N."/>
            <person name="VanNieuwenhze M."/>
            <person name="Brun Y."/>
            <person name="Cava F."/>
            <person name="Bulgheresi S."/>
            <person name="Veyrier F."/>
        </authorList>
    </citation>
    <scope>NUCLEOTIDE SEQUENCE [LARGE SCALE GENOMIC DNA]</scope>
    <source>
        <strain evidence="2 3">SN4</strain>
    </source>
</reference>
<proteinExistence type="predicted"/>
<protein>
    <submittedName>
        <fullName evidence="2">NAD(P)-dependent oxidoreductase</fullName>
    </submittedName>
</protein>
<dbReference type="RefSeq" id="WP_058304842.1">
    <property type="nucleotide sequence ID" value="NZ_CABKVG010000005.1"/>
</dbReference>